<keyword evidence="4" id="KW-0812">Transmembrane</keyword>
<keyword evidence="7" id="KW-1185">Reference proteome</keyword>
<dbReference type="CDD" id="cd00761">
    <property type="entry name" value="Glyco_tranf_GTA_type"/>
    <property type="match status" value="1"/>
</dbReference>
<dbReference type="PANTHER" id="PTHR43179">
    <property type="entry name" value="RHAMNOSYLTRANSFERASE WBBL"/>
    <property type="match status" value="1"/>
</dbReference>
<sequence length="370" mass="42066">MSKSIDVVIPSFRLDEQYLLPILQLIKPAGFEVNFYLIADNPNVQLTPRLLAESERDDVHIIVNQQNIGFSATRNKGIDAGFGHWILLLDDDVTPKNDLLIAYSNAISLTNDALGFVGVTYFPQVINAVTKALKINGVSTHFQLALHEPEMYWSATANIMLNRKLLASRRFLLELKKSTEDMELLFRNAFENNLQKYIAVPSAVVNHPWWDNGKMQTKRMFRYGAGAAEAARLYPLKLYTFYDFTNTTETLLLLALAAIPGAFLKLPVAIFLAAIIAQVLAEYLTNYYKAFKVGKTLDPVVALQMMWHKNVMEAGKLTLVLLNLHFIDFSKRIDGSFRKQNPQPYRLNRWKIIKLILFVIIFAITLYTCA</sequence>
<evidence type="ECO:0000256" key="2">
    <source>
        <dbReference type="ARBA" id="ARBA00022676"/>
    </source>
</evidence>
<dbReference type="OrthoDB" id="633659at2"/>
<keyword evidence="2" id="KW-0328">Glycosyltransferase</keyword>
<evidence type="ECO:0000313" key="6">
    <source>
        <dbReference type="EMBL" id="TWR23928.1"/>
    </source>
</evidence>
<feature type="domain" description="Glycosyltransferase 2-like" evidence="5">
    <location>
        <begin position="7"/>
        <end position="101"/>
    </location>
</feature>
<evidence type="ECO:0000256" key="1">
    <source>
        <dbReference type="ARBA" id="ARBA00006739"/>
    </source>
</evidence>
<keyword evidence="4" id="KW-1133">Transmembrane helix</keyword>
<dbReference type="AlphaFoldDB" id="A0A563TX31"/>
<dbReference type="GO" id="GO:0016757">
    <property type="term" value="F:glycosyltransferase activity"/>
    <property type="evidence" value="ECO:0007669"/>
    <property type="project" value="UniProtKB-KW"/>
</dbReference>
<evidence type="ECO:0000313" key="7">
    <source>
        <dbReference type="Proteomes" id="UP000318010"/>
    </source>
</evidence>
<dbReference type="Gene3D" id="3.90.550.10">
    <property type="entry name" value="Spore Coat Polysaccharide Biosynthesis Protein SpsA, Chain A"/>
    <property type="match status" value="1"/>
</dbReference>
<dbReference type="InterPro" id="IPR001173">
    <property type="entry name" value="Glyco_trans_2-like"/>
</dbReference>
<organism evidence="6 7">
    <name type="scientific">Mucilaginibacter achroorhodeus</name>
    <dbReference type="NCBI Taxonomy" id="2599294"/>
    <lineage>
        <taxon>Bacteria</taxon>
        <taxon>Pseudomonadati</taxon>
        <taxon>Bacteroidota</taxon>
        <taxon>Sphingobacteriia</taxon>
        <taxon>Sphingobacteriales</taxon>
        <taxon>Sphingobacteriaceae</taxon>
        <taxon>Mucilaginibacter</taxon>
    </lineage>
</organism>
<proteinExistence type="inferred from homology"/>
<protein>
    <submittedName>
        <fullName evidence="6">Glycosyltransferase family 2 protein</fullName>
    </submittedName>
</protein>
<evidence type="ECO:0000259" key="5">
    <source>
        <dbReference type="Pfam" id="PF00535"/>
    </source>
</evidence>
<keyword evidence="4" id="KW-0472">Membrane</keyword>
<dbReference type="Pfam" id="PF00535">
    <property type="entry name" value="Glycos_transf_2"/>
    <property type="match status" value="1"/>
</dbReference>
<dbReference type="RefSeq" id="WP_146273284.1">
    <property type="nucleotide sequence ID" value="NZ_VOEI01000008.1"/>
</dbReference>
<comment type="caution">
    <text evidence="6">The sequence shown here is derived from an EMBL/GenBank/DDBJ whole genome shotgun (WGS) entry which is preliminary data.</text>
</comment>
<comment type="similarity">
    <text evidence="1">Belongs to the glycosyltransferase 2 family.</text>
</comment>
<evidence type="ECO:0000256" key="3">
    <source>
        <dbReference type="ARBA" id="ARBA00022679"/>
    </source>
</evidence>
<feature type="transmembrane region" description="Helical" evidence="4">
    <location>
        <begin position="352"/>
        <end position="368"/>
    </location>
</feature>
<evidence type="ECO:0000256" key="4">
    <source>
        <dbReference type="SAM" id="Phobius"/>
    </source>
</evidence>
<accession>A0A563TX31</accession>
<gene>
    <name evidence="6" type="ORF">FPZ42_18140</name>
</gene>
<dbReference type="PANTHER" id="PTHR43179:SF12">
    <property type="entry name" value="GALACTOFURANOSYLTRANSFERASE GLFT2"/>
    <property type="match status" value="1"/>
</dbReference>
<reference evidence="6 7" key="1">
    <citation type="submission" date="2019-07" db="EMBL/GenBank/DDBJ databases">
        <authorList>
            <person name="Kim J."/>
        </authorList>
    </citation>
    <scope>NUCLEOTIDE SEQUENCE [LARGE SCALE GENOMIC DNA]</scope>
    <source>
        <strain evidence="6 7">MJ1a</strain>
    </source>
</reference>
<keyword evidence="3 6" id="KW-0808">Transferase</keyword>
<name>A0A563TX31_9SPHI</name>
<dbReference type="SUPFAM" id="SSF53448">
    <property type="entry name" value="Nucleotide-diphospho-sugar transferases"/>
    <property type="match status" value="1"/>
</dbReference>
<dbReference type="Proteomes" id="UP000318010">
    <property type="component" value="Unassembled WGS sequence"/>
</dbReference>
<feature type="transmembrane region" description="Helical" evidence="4">
    <location>
        <begin position="251"/>
        <end position="281"/>
    </location>
</feature>
<dbReference type="InterPro" id="IPR029044">
    <property type="entry name" value="Nucleotide-diphossugar_trans"/>
</dbReference>
<dbReference type="EMBL" id="VOEI01000008">
    <property type="protein sequence ID" value="TWR23928.1"/>
    <property type="molecule type" value="Genomic_DNA"/>
</dbReference>